<dbReference type="SUPFAM" id="SSF81660">
    <property type="entry name" value="Metal cation-transporting ATPase, ATP-binding domain N"/>
    <property type="match status" value="1"/>
</dbReference>
<dbReference type="InterPro" id="IPR059000">
    <property type="entry name" value="ATPase_P-type_domA"/>
</dbReference>
<keyword evidence="5 12" id="KW-0479">Metal-binding</keyword>
<dbReference type="FunFam" id="2.70.150.10:FF:000002">
    <property type="entry name" value="Copper-transporting ATPase 1, putative"/>
    <property type="match status" value="1"/>
</dbReference>
<keyword evidence="10 12" id="KW-1133">Transmembrane helix</keyword>
<feature type="transmembrane region" description="Helical" evidence="12">
    <location>
        <begin position="241"/>
        <end position="265"/>
    </location>
</feature>
<feature type="domain" description="HMA" evidence="13">
    <location>
        <begin position="78"/>
        <end position="145"/>
    </location>
</feature>
<dbReference type="InterPro" id="IPR023299">
    <property type="entry name" value="ATPase_P-typ_cyto_dom_N"/>
</dbReference>
<dbReference type="InterPro" id="IPR017969">
    <property type="entry name" value="Heavy-metal-associated_CS"/>
</dbReference>
<gene>
    <name evidence="14" type="ORF">CLODIP_2_CD04801</name>
</gene>
<dbReference type="Gene3D" id="3.30.70.100">
    <property type="match status" value="2"/>
</dbReference>
<dbReference type="GO" id="GO:0016020">
    <property type="term" value="C:membrane"/>
    <property type="evidence" value="ECO:0007669"/>
    <property type="project" value="UniProtKB-SubCell"/>
</dbReference>
<dbReference type="PROSITE" id="PS50846">
    <property type="entry name" value="HMA_2"/>
    <property type="match status" value="2"/>
</dbReference>
<dbReference type="InterPro" id="IPR001757">
    <property type="entry name" value="P_typ_ATPase"/>
</dbReference>
<dbReference type="FunFam" id="3.40.50.1000:FF:000333">
    <property type="entry name" value="Copper-transporting ATPase 2"/>
    <property type="match status" value="1"/>
</dbReference>
<dbReference type="Pfam" id="PF00122">
    <property type="entry name" value="E1-E2_ATPase"/>
    <property type="match status" value="1"/>
</dbReference>
<dbReference type="PANTHER" id="PTHR46594:SF4">
    <property type="entry name" value="P-TYPE CATION-TRANSPORTING ATPASE"/>
    <property type="match status" value="1"/>
</dbReference>
<dbReference type="Gene3D" id="3.40.1110.10">
    <property type="entry name" value="Calcium-transporting ATPase, cytoplasmic domain N"/>
    <property type="match status" value="1"/>
</dbReference>
<evidence type="ECO:0000313" key="15">
    <source>
        <dbReference type="Proteomes" id="UP000494165"/>
    </source>
</evidence>
<dbReference type="InterPro" id="IPR006121">
    <property type="entry name" value="HMA_dom"/>
</dbReference>
<comment type="similarity">
    <text evidence="12">Belongs to the cation transport ATPase (P-type) (TC 3.A.3) family. Type IB subfamily.</text>
</comment>
<dbReference type="Gene3D" id="3.40.50.1000">
    <property type="entry name" value="HAD superfamily/HAD-like"/>
    <property type="match status" value="1"/>
</dbReference>
<keyword evidence="11 12" id="KW-0472">Membrane</keyword>
<dbReference type="SUPFAM" id="SSF55008">
    <property type="entry name" value="HMA, heavy metal-associated domain"/>
    <property type="match status" value="2"/>
</dbReference>
<evidence type="ECO:0000256" key="7">
    <source>
        <dbReference type="ARBA" id="ARBA00022796"/>
    </source>
</evidence>
<feature type="transmembrane region" description="Helical" evidence="12">
    <location>
        <begin position="430"/>
        <end position="453"/>
    </location>
</feature>
<dbReference type="InterPro" id="IPR044492">
    <property type="entry name" value="P_typ_ATPase_HD_dom"/>
</dbReference>
<dbReference type="CDD" id="cd00371">
    <property type="entry name" value="HMA"/>
    <property type="match status" value="1"/>
</dbReference>
<dbReference type="InterPro" id="IPR008250">
    <property type="entry name" value="ATPase_P-typ_transduc_dom_A_sf"/>
</dbReference>
<dbReference type="SUPFAM" id="SSF56784">
    <property type="entry name" value="HAD-like"/>
    <property type="match status" value="1"/>
</dbReference>
<evidence type="ECO:0000256" key="5">
    <source>
        <dbReference type="ARBA" id="ARBA00022723"/>
    </source>
</evidence>
<keyword evidence="7" id="KW-0187">Copper transport</keyword>
<keyword evidence="3" id="KW-0813">Transport</keyword>
<comment type="subcellular location">
    <subcellularLocation>
        <location evidence="1">Golgi apparatus</location>
        <location evidence="1">trans-Golgi network membrane</location>
        <topology evidence="1">Multi-pass membrane protein</topology>
    </subcellularLocation>
    <subcellularLocation>
        <location evidence="12">Membrane</location>
    </subcellularLocation>
</comment>
<sequence>MDKCFLRVEGMTCASCVAAIENHVKKFHGVDKALVALLSGRAEIVYDPRLVTPEEIAEVISTIGYRATVDAKAGKKRASLELMISLMGNASCSFDVIESRVLTLPGVSKAAFDPDTRVGTFEFSLDSCSARQIVNVLEAEGFSVEPIVKSAKQIYCQQMESAKWRKTFLLCVFFGVPTILVMMYFMWVADHGDGDEIVFPGLSTENLLLFLLSTPVQYFGGRRFYSRAWLALRHGLTNMDVLITMATSISYTYSVVVVILSMATAGRTRSMTFFDVPPMLFIFVSLGRWLESIAKGKTSEALSKLLSMAPREAHLITLGPNAEVTSERMMYVDFIVAGDVLKVLPGEKVPVDGKVLLGNSRVDESLITGESMPVTKSKGSMVIGGSINENGLLLMRATHTGEMTMLSQIVQLVEDAQTSKAPIQKIADNIAAFFIPFVLFVSLATLVGWIVAGFIDISYLPIKLSDKEDVVQFAFQCALSVLAIACPCALGLATPTAVMVSTGVGAQNGILVKGAETLEKAHKIDTIVFDKTGTITEGKAVVSAIYLRTKESILSFAHIVAILGIAESGSEHPIGKAITNYTRELIDEGGHIGLAEEFVVQPGQGLKCVVSDIENLAKRISPKLSYLKSLSSDRRIAGADVIYLSSSIQSEFIDQLFETVFRDGGDSYEVHVGNREWMMLNDIVITDDVDEKMTKEEHSGRISVLLAINGSVVAVVCVSDRIKPESHLAVHTLKKKGIEVILLTGDNVRTANSVARQAGITEVIAEVLPSQKVAKIRELQANGKKVAMIGDGVNDSPALTQADVGITIASGTDVAMEAADVVLMRDDLLDINSFLKLSRVTVRRIWINFVFASVYNLIGIPIAAGVFSSYGLLLQPWMASAAMALSSVSVVLSSLLLKGFKKPKRKVLVDEKYVEPYKSLFKRMENNGVILLNVQDLESA</sequence>
<dbReference type="NCBIfam" id="TIGR01525">
    <property type="entry name" value="ATPase-IB_hvy"/>
    <property type="match status" value="1"/>
</dbReference>
<feature type="transmembrane region" description="Helical" evidence="12">
    <location>
        <begin position="473"/>
        <end position="493"/>
    </location>
</feature>
<dbReference type="InterPro" id="IPR036163">
    <property type="entry name" value="HMA_dom_sf"/>
</dbReference>
<dbReference type="Pfam" id="PF00403">
    <property type="entry name" value="HMA"/>
    <property type="match status" value="1"/>
</dbReference>
<dbReference type="InterPro" id="IPR023214">
    <property type="entry name" value="HAD_sf"/>
</dbReference>
<dbReference type="GO" id="GO:0016887">
    <property type="term" value="F:ATP hydrolysis activity"/>
    <property type="evidence" value="ECO:0007669"/>
    <property type="project" value="InterPro"/>
</dbReference>
<keyword evidence="7" id="KW-0406">Ion transport</keyword>
<evidence type="ECO:0000256" key="11">
    <source>
        <dbReference type="ARBA" id="ARBA00023136"/>
    </source>
</evidence>
<evidence type="ECO:0000256" key="1">
    <source>
        <dbReference type="ARBA" id="ARBA00004166"/>
    </source>
</evidence>
<evidence type="ECO:0000256" key="10">
    <source>
        <dbReference type="ARBA" id="ARBA00022989"/>
    </source>
</evidence>
<dbReference type="SFLD" id="SFLDF00027">
    <property type="entry name" value="p-type_atpase"/>
    <property type="match status" value="1"/>
</dbReference>
<accession>A0A8S1D4I3</accession>
<feature type="transmembrane region" description="Helical" evidence="12">
    <location>
        <begin position="845"/>
        <end position="871"/>
    </location>
</feature>
<dbReference type="AlphaFoldDB" id="A0A8S1D4I3"/>
<dbReference type="EMBL" id="CADEPI010000103">
    <property type="protein sequence ID" value="CAB3374777.1"/>
    <property type="molecule type" value="Genomic_DNA"/>
</dbReference>
<evidence type="ECO:0000256" key="6">
    <source>
        <dbReference type="ARBA" id="ARBA00022741"/>
    </source>
</evidence>
<keyword evidence="4 12" id="KW-0812">Transmembrane</keyword>
<evidence type="ECO:0000259" key="13">
    <source>
        <dbReference type="PROSITE" id="PS50846"/>
    </source>
</evidence>
<feature type="transmembrane region" description="Helical" evidence="12">
    <location>
        <begin position="167"/>
        <end position="187"/>
    </location>
</feature>
<dbReference type="InterPro" id="IPR036412">
    <property type="entry name" value="HAD-like_sf"/>
</dbReference>
<proteinExistence type="inferred from homology"/>
<keyword evidence="6 12" id="KW-0547">Nucleotide-binding</keyword>
<evidence type="ECO:0000256" key="2">
    <source>
        <dbReference type="ARBA" id="ARBA00012517"/>
    </source>
</evidence>
<keyword evidence="9" id="KW-1278">Translocase</keyword>
<dbReference type="SUPFAM" id="SSF81665">
    <property type="entry name" value="Calcium ATPase, transmembrane domain M"/>
    <property type="match status" value="1"/>
</dbReference>
<dbReference type="OrthoDB" id="432719at2759"/>
<dbReference type="PANTHER" id="PTHR46594">
    <property type="entry name" value="P-TYPE CATION-TRANSPORTING ATPASE"/>
    <property type="match status" value="1"/>
</dbReference>
<dbReference type="PRINTS" id="PR00942">
    <property type="entry name" value="CUATPASEI"/>
</dbReference>
<evidence type="ECO:0000256" key="9">
    <source>
        <dbReference type="ARBA" id="ARBA00022967"/>
    </source>
</evidence>
<protein>
    <recommendedName>
        <fullName evidence="2">P-type Cu(+) transporter</fullName>
        <ecNumber evidence="2">7.2.2.8</ecNumber>
    </recommendedName>
</protein>
<evidence type="ECO:0000256" key="12">
    <source>
        <dbReference type="RuleBase" id="RU362081"/>
    </source>
</evidence>
<dbReference type="CDD" id="cd02094">
    <property type="entry name" value="P-type_ATPase_Cu-like"/>
    <property type="match status" value="1"/>
</dbReference>
<keyword evidence="8 12" id="KW-0067">ATP-binding</keyword>
<dbReference type="PROSITE" id="PS01047">
    <property type="entry name" value="HMA_1"/>
    <property type="match status" value="1"/>
</dbReference>
<keyword evidence="7" id="KW-0186">Copper</keyword>
<dbReference type="Pfam" id="PF00702">
    <property type="entry name" value="Hydrolase"/>
    <property type="match status" value="1"/>
</dbReference>
<dbReference type="SFLD" id="SFLDG00002">
    <property type="entry name" value="C1.7:_P-type_atpase_like"/>
    <property type="match status" value="1"/>
</dbReference>
<dbReference type="InterPro" id="IPR023298">
    <property type="entry name" value="ATPase_P-typ_TM_dom_sf"/>
</dbReference>
<comment type="caution">
    <text evidence="14">The sequence shown here is derived from an EMBL/GenBank/DDBJ whole genome shotgun (WGS) entry which is preliminary data.</text>
</comment>
<dbReference type="Gene3D" id="2.70.150.10">
    <property type="entry name" value="Calcium-transporting ATPase, cytoplasmic transduction domain A"/>
    <property type="match status" value="1"/>
</dbReference>
<dbReference type="SUPFAM" id="SSF81653">
    <property type="entry name" value="Calcium ATPase, transduction domain A"/>
    <property type="match status" value="1"/>
</dbReference>
<dbReference type="InterPro" id="IPR027256">
    <property type="entry name" value="P-typ_ATPase_IB"/>
</dbReference>
<dbReference type="EC" id="7.2.2.8" evidence="2"/>
<dbReference type="NCBIfam" id="TIGR01494">
    <property type="entry name" value="ATPase_P-type"/>
    <property type="match status" value="2"/>
</dbReference>
<dbReference type="GO" id="GO:0046872">
    <property type="term" value="F:metal ion binding"/>
    <property type="evidence" value="ECO:0007669"/>
    <property type="project" value="UniProtKB-KW"/>
</dbReference>
<reference evidence="14 15" key="1">
    <citation type="submission" date="2020-04" db="EMBL/GenBank/DDBJ databases">
        <authorList>
            <person name="Alioto T."/>
            <person name="Alioto T."/>
            <person name="Gomez Garrido J."/>
        </authorList>
    </citation>
    <scope>NUCLEOTIDE SEQUENCE [LARGE SCALE GENOMIC DNA]</scope>
</reference>
<dbReference type="GO" id="GO:0005802">
    <property type="term" value="C:trans-Golgi network"/>
    <property type="evidence" value="ECO:0007669"/>
    <property type="project" value="UniProtKB-ARBA"/>
</dbReference>
<evidence type="ECO:0000313" key="14">
    <source>
        <dbReference type="EMBL" id="CAB3374777.1"/>
    </source>
</evidence>
<evidence type="ECO:0000256" key="8">
    <source>
        <dbReference type="ARBA" id="ARBA00022840"/>
    </source>
</evidence>
<dbReference type="PRINTS" id="PR00119">
    <property type="entry name" value="CATATPASE"/>
</dbReference>
<dbReference type="Proteomes" id="UP000494165">
    <property type="component" value="Unassembled WGS sequence"/>
</dbReference>
<dbReference type="FunFam" id="3.30.70.100:FF:000001">
    <property type="entry name" value="ATPase copper transporting beta"/>
    <property type="match status" value="1"/>
</dbReference>
<evidence type="ECO:0000256" key="3">
    <source>
        <dbReference type="ARBA" id="ARBA00022448"/>
    </source>
</evidence>
<feature type="transmembrane region" description="Helical" evidence="12">
    <location>
        <begin position="877"/>
        <end position="897"/>
    </location>
</feature>
<organism evidence="14 15">
    <name type="scientific">Cloeon dipterum</name>
    <dbReference type="NCBI Taxonomy" id="197152"/>
    <lineage>
        <taxon>Eukaryota</taxon>
        <taxon>Metazoa</taxon>
        <taxon>Ecdysozoa</taxon>
        <taxon>Arthropoda</taxon>
        <taxon>Hexapoda</taxon>
        <taxon>Insecta</taxon>
        <taxon>Pterygota</taxon>
        <taxon>Palaeoptera</taxon>
        <taxon>Ephemeroptera</taxon>
        <taxon>Pisciforma</taxon>
        <taxon>Baetidae</taxon>
        <taxon>Cloeon</taxon>
    </lineage>
</organism>
<feature type="domain" description="HMA" evidence="13">
    <location>
        <begin position="2"/>
        <end position="68"/>
    </location>
</feature>
<dbReference type="GO" id="GO:0140581">
    <property type="term" value="F:P-type monovalent copper transporter activity"/>
    <property type="evidence" value="ECO:0007669"/>
    <property type="project" value="UniProtKB-EC"/>
</dbReference>
<name>A0A8S1D4I3_9INSE</name>
<dbReference type="SFLD" id="SFLDS00003">
    <property type="entry name" value="Haloacid_Dehalogenase"/>
    <property type="match status" value="1"/>
</dbReference>
<dbReference type="PROSITE" id="PS00154">
    <property type="entry name" value="ATPASE_E1_E2"/>
    <property type="match status" value="1"/>
</dbReference>
<evidence type="ECO:0000256" key="4">
    <source>
        <dbReference type="ARBA" id="ARBA00022692"/>
    </source>
</evidence>
<dbReference type="InterPro" id="IPR018303">
    <property type="entry name" value="ATPase_P-typ_P_site"/>
</dbReference>
<dbReference type="GO" id="GO:0005524">
    <property type="term" value="F:ATP binding"/>
    <property type="evidence" value="ECO:0007669"/>
    <property type="project" value="UniProtKB-UniRule"/>
</dbReference>
<keyword evidence="15" id="KW-1185">Reference proteome</keyword>